<keyword evidence="9" id="KW-0460">Magnesium</keyword>
<dbReference type="AlphaFoldDB" id="A0RVP6"/>
<evidence type="ECO:0000256" key="1">
    <source>
        <dbReference type="ARBA" id="ARBA00009196"/>
    </source>
</evidence>
<comment type="catalytic activity">
    <reaction evidence="11">
        <text>L-seryl-[protein] + ATP = O-phospho-L-seryl-[protein] + ADP + H(+)</text>
        <dbReference type="Rhea" id="RHEA:17989"/>
        <dbReference type="Rhea" id="RHEA-COMP:9863"/>
        <dbReference type="Rhea" id="RHEA-COMP:11604"/>
        <dbReference type="ChEBI" id="CHEBI:15378"/>
        <dbReference type="ChEBI" id="CHEBI:29999"/>
        <dbReference type="ChEBI" id="CHEBI:30616"/>
        <dbReference type="ChEBI" id="CHEBI:83421"/>
        <dbReference type="ChEBI" id="CHEBI:456216"/>
        <dbReference type="EC" id="2.7.11.1"/>
    </reaction>
</comment>
<dbReference type="STRING" id="414004.CENSYa_0780"/>
<accession>A0RVP6</accession>
<dbReference type="GO" id="GO:0046872">
    <property type="term" value="F:metal ion binding"/>
    <property type="evidence" value="ECO:0007669"/>
    <property type="project" value="UniProtKB-KW"/>
</dbReference>
<keyword evidence="14" id="KW-1185">Reference proteome</keyword>
<dbReference type="Proteomes" id="UP000000758">
    <property type="component" value="Chromosome"/>
</dbReference>
<organism evidence="13 14">
    <name type="scientific">Cenarchaeum symbiosum (strain A)</name>
    <dbReference type="NCBI Taxonomy" id="414004"/>
    <lineage>
        <taxon>Archaea</taxon>
        <taxon>Nitrososphaerota</taxon>
        <taxon>Candidatus Cenarchaeales</taxon>
        <taxon>Candidatus Cenarchaeaceae</taxon>
        <taxon>Candidatus Cenarchaeum</taxon>
    </lineage>
</organism>
<dbReference type="InterPro" id="IPR051272">
    <property type="entry name" value="RIO-type_Ser/Thr_kinase"/>
</dbReference>
<evidence type="ECO:0000256" key="8">
    <source>
        <dbReference type="ARBA" id="ARBA00022840"/>
    </source>
</evidence>
<keyword evidence="6" id="KW-0547">Nucleotide-binding</keyword>
<name>A0RVP6_CENSY</name>
<evidence type="ECO:0000313" key="14">
    <source>
        <dbReference type="Proteomes" id="UP000000758"/>
    </source>
</evidence>
<evidence type="ECO:0000256" key="11">
    <source>
        <dbReference type="ARBA" id="ARBA00048679"/>
    </source>
</evidence>
<comment type="similarity">
    <text evidence="1">Belongs to the protein kinase superfamily. RIO-type Ser/Thr kinase family.</text>
</comment>
<dbReference type="InterPro" id="IPR000687">
    <property type="entry name" value="RIO_kinase"/>
</dbReference>
<dbReference type="SUPFAM" id="SSF56112">
    <property type="entry name" value="Protein kinase-like (PK-like)"/>
    <property type="match status" value="1"/>
</dbReference>
<evidence type="ECO:0000256" key="4">
    <source>
        <dbReference type="ARBA" id="ARBA00022679"/>
    </source>
</evidence>
<proteinExistence type="inferred from homology"/>
<dbReference type="PATRIC" id="fig|414004.10.peg.718"/>
<evidence type="ECO:0000259" key="12">
    <source>
        <dbReference type="SMART" id="SM00090"/>
    </source>
</evidence>
<dbReference type="PANTHER" id="PTHR45723">
    <property type="entry name" value="SERINE/THREONINE-PROTEIN KINASE RIO1"/>
    <property type="match status" value="1"/>
</dbReference>
<evidence type="ECO:0000256" key="9">
    <source>
        <dbReference type="ARBA" id="ARBA00022842"/>
    </source>
</evidence>
<keyword evidence="7 13" id="KW-0418">Kinase</keyword>
<evidence type="ECO:0000256" key="5">
    <source>
        <dbReference type="ARBA" id="ARBA00022723"/>
    </source>
</evidence>
<protein>
    <recommendedName>
        <fullName evidence="2">non-specific serine/threonine protein kinase</fullName>
        <ecNumber evidence="2">2.7.11.1</ecNumber>
    </recommendedName>
</protein>
<dbReference type="Pfam" id="PF01163">
    <property type="entry name" value="RIO1"/>
    <property type="match status" value="1"/>
</dbReference>
<keyword evidence="4" id="KW-0808">Transferase</keyword>
<dbReference type="GO" id="GO:0005524">
    <property type="term" value="F:ATP binding"/>
    <property type="evidence" value="ECO:0007669"/>
    <property type="project" value="UniProtKB-KW"/>
</dbReference>
<dbReference type="Gene3D" id="3.30.200.20">
    <property type="entry name" value="Phosphorylase Kinase, domain 1"/>
    <property type="match status" value="1"/>
</dbReference>
<dbReference type="EC" id="2.7.11.1" evidence="2"/>
<feature type="domain" description="RIO kinase" evidence="12">
    <location>
        <begin position="20"/>
        <end position="200"/>
    </location>
</feature>
<dbReference type="SMART" id="SM00090">
    <property type="entry name" value="RIO"/>
    <property type="match status" value="1"/>
</dbReference>
<gene>
    <name evidence="13" type="ordered locus">CENSYa_0780</name>
</gene>
<sequence length="224" mass="24879">MESRIDGLLSRRRHSHLEDGFKGDKVVNEVLDRPAVMTIYNMIKSGVISGVIGALRAGKESVVFRARGPSGEDVALKVYLVTTSSFKRRAQYIEGDPRFSRIRGGTRNMVKMWARKEHANLRLCHARGLPVPMPLHVSDNVLAMEFVGDDGMPAHTLLESETCMADHGEIMGIVRAHVQGGGARPWRPIPLQHIQDRIRACSIRHGLGSGQKAPKLLCLPQKRH</sequence>
<dbReference type="EMBL" id="DP000238">
    <property type="protein sequence ID" value="ABK77413.1"/>
    <property type="molecule type" value="Genomic_DNA"/>
</dbReference>
<dbReference type="EnsemblBacteria" id="ABK77413">
    <property type="protein sequence ID" value="ABK77413"/>
    <property type="gene ID" value="CENSYa_0780"/>
</dbReference>
<dbReference type="InterPro" id="IPR011009">
    <property type="entry name" value="Kinase-like_dom_sf"/>
</dbReference>
<comment type="catalytic activity">
    <reaction evidence="10">
        <text>L-threonyl-[protein] + ATP = O-phospho-L-threonyl-[protein] + ADP + H(+)</text>
        <dbReference type="Rhea" id="RHEA:46608"/>
        <dbReference type="Rhea" id="RHEA-COMP:11060"/>
        <dbReference type="Rhea" id="RHEA-COMP:11605"/>
        <dbReference type="ChEBI" id="CHEBI:15378"/>
        <dbReference type="ChEBI" id="CHEBI:30013"/>
        <dbReference type="ChEBI" id="CHEBI:30616"/>
        <dbReference type="ChEBI" id="CHEBI:61977"/>
        <dbReference type="ChEBI" id="CHEBI:456216"/>
        <dbReference type="EC" id="2.7.11.1"/>
    </reaction>
</comment>
<evidence type="ECO:0000256" key="6">
    <source>
        <dbReference type="ARBA" id="ARBA00022741"/>
    </source>
</evidence>
<dbReference type="GO" id="GO:0004674">
    <property type="term" value="F:protein serine/threonine kinase activity"/>
    <property type="evidence" value="ECO:0007669"/>
    <property type="project" value="UniProtKB-KW"/>
</dbReference>
<evidence type="ECO:0000256" key="10">
    <source>
        <dbReference type="ARBA" id="ARBA00047899"/>
    </source>
</evidence>
<keyword evidence="3 13" id="KW-0723">Serine/threonine-protein kinase</keyword>
<keyword evidence="5" id="KW-0479">Metal-binding</keyword>
<evidence type="ECO:0000256" key="7">
    <source>
        <dbReference type="ARBA" id="ARBA00022777"/>
    </source>
</evidence>
<dbReference type="KEGG" id="csy:CENSYa_0780"/>
<dbReference type="InterPro" id="IPR018934">
    <property type="entry name" value="RIO_dom"/>
</dbReference>
<reference evidence="13 14" key="1">
    <citation type="journal article" date="2006" name="Proc. Natl. Acad. Sci. U.S.A.">
        <title>Genomic analysis of the uncultivated marine crenarchaeote Cenarchaeum symbiosum.</title>
        <authorList>
            <person name="Hallam S.J."/>
            <person name="Konstantinidis K.T."/>
            <person name="Putnam N."/>
            <person name="Schleper C."/>
            <person name="Watanabe Y."/>
            <person name="Sugahara J."/>
            <person name="Preston C."/>
            <person name="de la Torre J."/>
            <person name="Richardson P.M."/>
            <person name="DeLong E.F."/>
        </authorList>
    </citation>
    <scope>NUCLEOTIDE SEQUENCE [LARGE SCALE GENOMIC DNA]</scope>
    <source>
        <strain evidence="14">A</strain>
    </source>
</reference>
<dbReference type="HOGENOM" id="CLU_1232715_0_0_2"/>
<evidence type="ECO:0000256" key="3">
    <source>
        <dbReference type="ARBA" id="ARBA00022527"/>
    </source>
</evidence>
<evidence type="ECO:0000313" key="13">
    <source>
        <dbReference type="EMBL" id="ABK77413.1"/>
    </source>
</evidence>
<evidence type="ECO:0000256" key="2">
    <source>
        <dbReference type="ARBA" id="ARBA00012513"/>
    </source>
</evidence>
<keyword evidence="8" id="KW-0067">ATP-binding</keyword>